<dbReference type="NCBIfam" id="NF005611">
    <property type="entry name" value="PRK07363.1"/>
    <property type="match status" value="1"/>
</dbReference>
<dbReference type="PANTHER" id="PTHR43507:SF21">
    <property type="entry name" value="NAD(P)H-QUINONE OXIDOREDUCTASE CHAIN 4, CHLOROPLASTIC"/>
    <property type="match status" value="1"/>
</dbReference>
<evidence type="ECO:0000256" key="1">
    <source>
        <dbReference type="ARBA" id="ARBA00004127"/>
    </source>
</evidence>
<comment type="similarity">
    <text evidence="2">Belongs to the complex I subunit 4 family.</text>
</comment>
<dbReference type="AlphaFoldDB" id="A0A1U7J4H4"/>
<keyword evidence="5 8" id="KW-0472">Membrane</keyword>
<evidence type="ECO:0000256" key="4">
    <source>
        <dbReference type="ARBA" id="ARBA00022989"/>
    </source>
</evidence>
<dbReference type="RefSeq" id="WP_073608881.1">
    <property type="nucleotide sequence ID" value="NZ_MRCG01000009.1"/>
</dbReference>
<evidence type="ECO:0000256" key="7">
    <source>
        <dbReference type="RuleBase" id="RU000320"/>
    </source>
</evidence>
<feature type="transmembrane region" description="Helical" evidence="8">
    <location>
        <begin position="130"/>
        <end position="149"/>
    </location>
</feature>
<evidence type="ECO:0000256" key="3">
    <source>
        <dbReference type="ARBA" id="ARBA00022692"/>
    </source>
</evidence>
<feature type="domain" description="NADH:quinone oxidoreductase/Mrp antiporter transmembrane" evidence="9">
    <location>
        <begin position="125"/>
        <end position="418"/>
    </location>
</feature>
<name>A0A1U7J4H4_9CYAN</name>
<accession>A0A1U7J4H4</accession>
<gene>
    <name evidence="10" type="ORF">NIES30_13090</name>
</gene>
<feature type="transmembrane region" description="Helical" evidence="8">
    <location>
        <begin position="107"/>
        <end position="124"/>
    </location>
</feature>
<reference evidence="10 11" key="1">
    <citation type="submission" date="2016-11" db="EMBL/GenBank/DDBJ databases">
        <title>Draft Genome Sequences of Nine Cyanobacterial Strains from Diverse Habitats.</title>
        <authorList>
            <person name="Zhu T."/>
            <person name="Hou S."/>
            <person name="Lu X."/>
            <person name="Hess W.R."/>
        </authorList>
    </citation>
    <scope>NUCLEOTIDE SEQUENCE [LARGE SCALE GENOMIC DNA]</scope>
    <source>
        <strain evidence="10 11">NIES-30</strain>
    </source>
</reference>
<dbReference type="Proteomes" id="UP000185557">
    <property type="component" value="Unassembled WGS sequence"/>
</dbReference>
<dbReference type="GO" id="GO:0008137">
    <property type="term" value="F:NADH dehydrogenase (ubiquinone) activity"/>
    <property type="evidence" value="ECO:0007669"/>
    <property type="project" value="InterPro"/>
</dbReference>
<dbReference type="GO" id="GO:0015990">
    <property type="term" value="P:electron transport coupled proton transport"/>
    <property type="evidence" value="ECO:0007669"/>
    <property type="project" value="TreeGrafter"/>
</dbReference>
<feature type="transmembrane region" description="Helical" evidence="8">
    <location>
        <begin position="328"/>
        <end position="345"/>
    </location>
</feature>
<protein>
    <submittedName>
        <fullName evidence="10">NAD(P)H-quinone oxidoreductase subunit D4</fullName>
    </submittedName>
</protein>
<dbReference type="PANTHER" id="PTHR43507">
    <property type="entry name" value="NADH-UBIQUINONE OXIDOREDUCTASE CHAIN 4"/>
    <property type="match status" value="1"/>
</dbReference>
<keyword evidence="3 7" id="KW-0812">Transmembrane</keyword>
<sequence length="521" mass="55944">MLTPLLLIPLIGAIAISLWPGLPSQQARNGALIASGAALLWTLYLFTQFDLAFGGFQFHEFLPWLPALGLNYELSMDGLSLLMVALNSLITWIAIWSSDPQIERPRLFYSLLLLVSSGVAGAFVAQNLMLFFLLYEIELVPLYLLIAIWGGEKKAYAATKFLLYTALSGALMLAGFLGTVWLSGAKDFTYYAVMGHDLPMVWQGVLLGLLLVAFGIKIPLVPFHTWLPDTYVSASTPVAMMLGGVLAKLGTYGLFRFGLGLFPDAWAQFSPYLAGWAAVSVLYGAVTAIAQKDIKRMVAYSSIGHMGYVLLGGAAMTDLALTGALSQMVSHGIILAILFHLVGVIETKVGTRELDVLNGLMNPVRGLPMVSALLVLGGMASAGIPGLVGFVTEFLVFQGSYAAYPVQTLLGVIGTGLTAVYFVILLNRTCFGRLDNAIAYFPKVTFSEKLPAYILAGLILFLGIQPNWLVKWGEPTASLMVANLPFVTTEVVADEVIQQIPADVQPDGGIALPIATLPTLP</sequence>
<dbReference type="InterPro" id="IPR003918">
    <property type="entry name" value="NADH_UbQ_OxRdtase"/>
</dbReference>
<feature type="transmembrane region" description="Helical" evidence="8">
    <location>
        <begin position="269"/>
        <end position="290"/>
    </location>
</feature>
<evidence type="ECO:0000256" key="5">
    <source>
        <dbReference type="ARBA" id="ARBA00023136"/>
    </source>
</evidence>
<feature type="transmembrane region" description="Helical" evidence="8">
    <location>
        <begin position="34"/>
        <end position="58"/>
    </location>
</feature>
<dbReference type="InterPro" id="IPR001750">
    <property type="entry name" value="ND/Mrp_TM"/>
</dbReference>
<dbReference type="PRINTS" id="PR01437">
    <property type="entry name" value="NUOXDRDTASE4"/>
</dbReference>
<feature type="transmembrane region" description="Helical" evidence="8">
    <location>
        <begin position="408"/>
        <end position="429"/>
    </location>
</feature>
<proteinExistence type="inferred from homology"/>
<feature type="transmembrane region" description="Helical" evidence="8">
    <location>
        <begin position="230"/>
        <end position="249"/>
    </location>
</feature>
<evidence type="ECO:0000256" key="6">
    <source>
        <dbReference type="ARBA" id="ARBA00025624"/>
    </source>
</evidence>
<comment type="subcellular location">
    <subcellularLocation>
        <location evidence="1">Endomembrane system</location>
        <topology evidence="1">Multi-pass membrane protein</topology>
    </subcellularLocation>
    <subcellularLocation>
        <location evidence="7">Membrane</location>
        <topology evidence="7">Multi-pass membrane protein</topology>
    </subcellularLocation>
</comment>
<evidence type="ECO:0000313" key="10">
    <source>
        <dbReference type="EMBL" id="OKH47405.1"/>
    </source>
</evidence>
<feature type="transmembrane region" description="Helical" evidence="8">
    <location>
        <begin position="366"/>
        <end position="388"/>
    </location>
</feature>
<feature type="transmembrane region" description="Helical" evidence="8">
    <location>
        <begin position="6"/>
        <end position="22"/>
    </location>
</feature>
<evidence type="ECO:0000259" key="9">
    <source>
        <dbReference type="Pfam" id="PF00361"/>
    </source>
</evidence>
<feature type="transmembrane region" description="Helical" evidence="8">
    <location>
        <begin position="201"/>
        <end position="218"/>
    </location>
</feature>
<comment type="caution">
    <text evidence="10">The sequence shown here is derived from an EMBL/GenBank/DDBJ whole genome shotgun (WGS) entry which is preliminary data.</text>
</comment>
<evidence type="ECO:0000256" key="2">
    <source>
        <dbReference type="ARBA" id="ARBA00009025"/>
    </source>
</evidence>
<dbReference type="Pfam" id="PF00361">
    <property type="entry name" value="Proton_antipo_M"/>
    <property type="match status" value="1"/>
</dbReference>
<feature type="transmembrane region" description="Helical" evidence="8">
    <location>
        <begin position="297"/>
        <end position="316"/>
    </location>
</feature>
<feature type="transmembrane region" description="Helical" evidence="8">
    <location>
        <begin position="450"/>
        <end position="470"/>
    </location>
</feature>
<dbReference type="NCBIfam" id="TIGR01972">
    <property type="entry name" value="NDH_I_M"/>
    <property type="match status" value="1"/>
</dbReference>
<evidence type="ECO:0000313" key="11">
    <source>
        <dbReference type="Proteomes" id="UP000185557"/>
    </source>
</evidence>
<feature type="transmembrane region" description="Helical" evidence="8">
    <location>
        <begin position="78"/>
        <end position="95"/>
    </location>
</feature>
<organism evidence="10 11">
    <name type="scientific">Phormidium tenue NIES-30</name>
    <dbReference type="NCBI Taxonomy" id="549789"/>
    <lineage>
        <taxon>Bacteria</taxon>
        <taxon>Bacillati</taxon>
        <taxon>Cyanobacteriota</taxon>
        <taxon>Cyanophyceae</taxon>
        <taxon>Oscillatoriophycideae</taxon>
        <taxon>Oscillatoriales</taxon>
        <taxon>Oscillatoriaceae</taxon>
        <taxon>Phormidium</taxon>
    </lineage>
</organism>
<dbReference type="InterPro" id="IPR010227">
    <property type="entry name" value="NADH_Q_OxRdtase_chainM/4"/>
</dbReference>
<evidence type="ECO:0000256" key="8">
    <source>
        <dbReference type="SAM" id="Phobius"/>
    </source>
</evidence>
<feature type="transmembrane region" description="Helical" evidence="8">
    <location>
        <begin position="161"/>
        <end position="181"/>
    </location>
</feature>
<dbReference type="GO" id="GO:0048039">
    <property type="term" value="F:ubiquinone binding"/>
    <property type="evidence" value="ECO:0007669"/>
    <property type="project" value="TreeGrafter"/>
</dbReference>
<dbReference type="GO" id="GO:0016020">
    <property type="term" value="C:membrane"/>
    <property type="evidence" value="ECO:0007669"/>
    <property type="project" value="UniProtKB-SubCell"/>
</dbReference>
<keyword evidence="11" id="KW-1185">Reference proteome</keyword>
<dbReference type="GO" id="GO:0042773">
    <property type="term" value="P:ATP synthesis coupled electron transport"/>
    <property type="evidence" value="ECO:0007669"/>
    <property type="project" value="InterPro"/>
</dbReference>
<keyword evidence="4 8" id="KW-1133">Transmembrane helix</keyword>
<dbReference type="GO" id="GO:0003954">
    <property type="term" value="F:NADH dehydrogenase activity"/>
    <property type="evidence" value="ECO:0007669"/>
    <property type="project" value="TreeGrafter"/>
</dbReference>
<dbReference type="EMBL" id="MRCG01000009">
    <property type="protein sequence ID" value="OKH47405.1"/>
    <property type="molecule type" value="Genomic_DNA"/>
</dbReference>
<comment type="function">
    <text evidence="6">NDH-1 shuttles electrons from NAD(P)H, via FMN and iron-sulfur (Fe-S) centers, to quinones in the respiratory chain. The immediate electron acceptor for the enzyme in this species is believed to be plastoquinone. Couples the redox reaction to proton translocation (for every two electrons transferred, four hydrogen ions are translocated across the cytoplasmic membrane), and thus conserves the redox energy in a proton gradient.</text>
</comment>
<dbReference type="STRING" id="549789.NIES30_13090"/>
<dbReference type="GO" id="GO:0012505">
    <property type="term" value="C:endomembrane system"/>
    <property type="evidence" value="ECO:0007669"/>
    <property type="project" value="UniProtKB-SubCell"/>
</dbReference>
<dbReference type="OrthoDB" id="416973at2"/>